<dbReference type="Proteomes" id="UP000316092">
    <property type="component" value="Unassembled WGS sequence"/>
</dbReference>
<dbReference type="InterPro" id="IPR004474">
    <property type="entry name" value="LytR_CpsA_psr"/>
</dbReference>
<evidence type="ECO:0000313" key="4">
    <source>
        <dbReference type="EMBL" id="TSA83824.1"/>
    </source>
</evidence>
<accession>A0A553UUE7</accession>
<name>A0A553UUE7_9DEIO</name>
<proteinExistence type="inferred from homology"/>
<sequence length="387" mass="40713">MWFRVFLLLALAGLAALISPAVPALLKYGAVPSTPVRPVNVLLAGVTPNYDEASPVWPYPAKSEDYTGLTDTIILAQLRASGEVELLSIPRDTWVNIPSVGGSQAGYGKINAANRRGGPEVLVQAVQNLTGLPVDGYALLSLNALRDLTNASGGVDVNVPERMQYDDNAGKLHVDLQPGMQHLSGPQVEGFLRFRHDNLGDIGRVTRQQLYLQSLSQKLTSPLNVWRWPSVIGALDRNTKAGLSREVISHTLGALLSGPKINTHTLPGDFGPSGTWTANRSEIRALISKSFSDPSDPRSRSVAIANIDAPAGAARALQDKLAAAGYSNVWIVNLQRGQAPTTFIAGAAGAALSGLRADLGYGQVQAAGGAAGADLTILLGSDTPVPN</sequence>
<protein>
    <submittedName>
        <fullName evidence="4">LytR family transcriptional regulator</fullName>
    </submittedName>
</protein>
<dbReference type="OrthoDB" id="305468at2"/>
<dbReference type="InterPro" id="IPR027381">
    <property type="entry name" value="LytR/CpsA/Psr_C"/>
</dbReference>
<evidence type="ECO:0000313" key="5">
    <source>
        <dbReference type="Proteomes" id="UP000316092"/>
    </source>
</evidence>
<evidence type="ECO:0000256" key="1">
    <source>
        <dbReference type="ARBA" id="ARBA00006068"/>
    </source>
</evidence>
<dbReference type="Pfam" id="PF13399">
    <property type="entry name" value="LytR_C"/>
    <property type="match status" value="1"/>
</dbReference>
<evidence type="ECO:0000259" key="2">
    <source>
        <dbReference type="Pfam" id="PF03816"/>
    </source>
</evidence>
<keyword evidence="5" id="KW-1185">Reference proteome</keyword>
<comment type="caution">
    <text evidence="4">The sequence shown here is derived from an EMBL/GenBank/DDBJ whole genome shotgun (WGS) entry which is preliminary data.</text>
</comment>
<feature type="domain" description="Cell envelope-related transcriptional attenuator" evidence="2">
    <location>
        <begin position="70"/>
        <end position="220"/>
    </location>
</feature>
<dbReference type="Gene3D" id="3.40.630.190">
    <property type="entry name" value="LCP protein"/>
    <property type="match status" value="1"/>
</dbReference>
<dbReference type="EMBL" id="VKDB01000012">
    <property type="protein sequence ID" value="TSA83824.1"/>
    <property type="molecule type" value="Genomic_DNA"/>
</dbReference>
<dbReference type="PANTHER" id="PTHR33392:SF6">
    <property type="entry name" value="POLYISOPRENYL-TEICHOIC ACID--PEPTIDOGLYCAN TEICHOIC ACID TRANSFERASE TAGU"/>
    <property type="match status" value="1"/>
</dbReference>
<gene>
    <name evidence="4" type="ORF">FNU79_11360</name>
</gene>
<comment type="similarity">
    <text evidence="1">Belongs to the LytR/CpsA/Psr (LCP) family.</text>
</comment>
<dbReference type="Pfam" id="PF03816">
    <property type="entry name" value="LytR_cpsA_psr"/>
    <property type="match status" value="1"/>
</dbReference>
<dbReference type="PANTHER" id="PTHR33392">
    <property type="entry name" value="POLYISOPRENYL-TEICHOIC ACID--PEPTIDOGLYCAN TEICHOIC ACID TRANSFERASE TAGU"/>
    <property type="match status" value="1"/>
</dbReference>
<dbReference type="RefSeq" id="WP_143720961.1">
    <property type="nucleotide sequence ID" value="NZ_VKDB01000012.1"/>
</dbReference>
<dbReference type="AlphaFoldDB" id="A0A553UUE7"/>
<dbReference type="InterPro" id="IPR050922">
    <property type="entry name" value="LytR/CpsA/Psr_CW_biosynth"/>
</dbReference>
<reference evidence="4 5" key="1">
    <citation type="submission" date="2019-07" db="EMBL/GenBank/DDBJ databases">
        <title>Deinococcus detaillus sp. nov., isolated from humus soil in Antarctica.</title>
        <authorList>
            <person name="Zhang K."/>
        </authorList>
    </citation>
    <scope>NUCLEOTIDE SEQUENCE [LARGE SCALE GENOMIC DNA]</scope>
    <source>
        <strain evidence="4 5">H1</strain>
    </source>
</reference>
<dbReference type="NCBIfam" id="TIGR00350">
    <property type="entry name" value="lytR_cpsA_psr"/>
    <property type="match status" value="1"/>
</dbReference>
<evidence type="ECO:0000259" key="3">
    <source>
        <dbReference type="Pfam" id="PF13399"/>
    </source>
</evidence>
<organism evidence="4 5">
    <name type="scientific">Deinococcus detaillensis</name>
    <dbReference type="NCBI Taxonomy" id="2592048"/>
    <lineage>
        <taxon>Bacteria</taxon>
        <taxon>Thermotogati</taxon>
        <taxon>Deinococcota</taxon>
        <taxon>Deinococci</taxon>
        <taxon>Deinococcales</taxon>
        <taxon>Deinococcaceae</taxon>
        <taxon>Deinococcus</taxon>
    </lineage>
</organism>
<feature type="domain" description="LytR/CpsA/Psr regulator C-terminal" evidence="3">
    <location>
        <begin position="301"/>
        <end position="382"/>
    </location>
</feature>